<dbReference type="AlphaFoldDB" id="A0A3D1JEU0"/>
<evidence type="ECO:0000313" key="4">
    <source>
        <dbReference type="Proteomes" id="UP000264141"/>
    </source>
</evidence>
<comment type="caution">
    <text evidence="3">The sequence shown here is derived from an EMBL/GenBank/DDBJ whole genome shotgun (WGS) entry which is preliminary data.</text>
</comment>
<evidence type="ECO:0000313" key="3">
    <source>
        <dbReference type="EMBL" id="HCE16735.1"/>
    </source>
</evidence>
<reference evidence="3 4" key="1">
    <citation type="journal article" date="2018" name="Nat. Biotechnol.">
        <title>A standardized bacterial taxonomy based on genome phylogeny substantially revises the tree of life.</title>
        <authorList>
            <person name="Parks D.H."/>
            <person name="Chuvochina M."/>
            <person name="Waite D.W."/>
            <person name="Rinke C."/>
            <person name="Skarshewski A."/>
            <person name="Chaumeil P.A."/>
            <person name="Hugenholtz P."/>
        </authorList>
    </citation>
    <scope>NUCLEOTIDE SEQUENCE [LARGE SCALE GENOMIC DNA]</scope>
    <source>
        <strain evidence="3">UBA8781</strain>
    </source>
</reference>
<evidence type="ECO:0000259" key="2">
    <source>
        <dbReference type="Pfam" id="PF13204"/>
    </source>
</evidence>
<dbReference type="EMBL" id="DPBP01000010">
    <property type="protein sequence ID" value="HCE16735.1"/>
    <property type="molecule type" value="Genomic_DNA"/>
</dbReference>
<sequence length="443" mass="50492">MALERIQVSENRRFLVTESGKPFFWLGDTAWELFHRLNREDADRYLANRAEREFTVIQAVILAEFDGLRTPNVYGQIPFLDLDPAQPNEAYFAHVDWVIRRAARYGLYIGLLPTWGDKVIAMWGDGPVIFNPQNARVYGEYLGHRYREDTNVIWILGGDRPGEGLRDVWTAMAEGIQSGLGRKPLITFHPNGGHGSSEWFHQESWLDINMWQSGHGMVDAPTWDMIARDYNRIPVKPVLDGEPNYEDHPIDPWTRKWEPKLGRFTDYDVRKQTYRSVFAGACGVTYGHHTIWQFYRPPFEPINYPAFTWDEAIYRPASAQMAHLKHLMASRPYFSRIPDQGLLLSNPGEGAGHIRATRDIDGSYAFIYLPQAGQTVEVDMSRFAGPVKGWWYDPRTGKAYPAGEFGNLGGCSFVSPLGGPDWVLVLDEAARNYLPPGRGEYSA</sequence>
<dbReference type="InterPro" id="IPR025277">
    <property type="entry name" value="Apiosidase-like_cat_dom"/>
</dbReference>
<dbReference type="PANTHER" id="PTHR37836:SF3">
    <property type="entry name" value="ENDOGLUCANASE"/>
    <property type="match status" value="1"/>
</dbReference>
<dbReference type="Pfam" id="PF12904">
    <property type="entry name" value="Collagen_bind_2"/>
    <property type="match status" value="1"/>
</dbReference>
<organism evidence="3 4">
    <name type="scientific">Anaerolinea thermolimosa</name>
    <dbReference type="NCBI Taxonomy" id="229919"/>
    <lineage>
        <taxon>Bacteria</taxon>
        <taxon>Bacillati</taxon>
        <taxon>Chloroflexota</taxon>
        <taxon>Anaerolineae</taxon>
        <taxon>Anaerolineales</taxon>
        <taxon>Anaerolineaceae</taxon>
        <taxon>Anaerolinea</taxon>
    </lineage>
</organism>
<name>A0A3D1JEU0_9CHLR</name>
<dbReference type="InterPro" id="IPR017853">
    <property type="entry name" value="GH"/>
</dbReference>
<proteinExistence type="predicted"/>
<dbReference type="PANTHER" id="PTHR37836">
    <property type="entry name" value="LMO1036 PROTEIN"/>
    <property type="match status" value="1"/>
</dbReference>
<feature type="domain" description="Apiosidase-like catalytic" evidence="2">
    <location>
        <begin position="9"/>
        <end position="334"/>
    </location>
</feature>
<dbReference type="OrthoDB" id="59486at2"/>
<dbReference type="SUPFAM" id="SSF51445">
    <property type="entry name" value="(Trans)glycosidases"/>
    <property type="match status" value="1"/>
</dbReference>
<accession>A0A3D1JEU0</accession>
<dbReference type="Pfam" id="PF13204">
    <property type="entry name" value="Apiosidase"/>
    <property type="match status" value="1"/>
</dbReference>
<evidence type="ECO:0000259" key="1">
    <source>
        <dbReference type="Pfam" id="PF12904"/>
    </source>
</evidence>
<dbReference type="STRING" id="229919.GCA_001050195_01029"/>
<dbReference type="Gene3D" id="3.20.20.80">
    <property type="entry name" value="Glycosidases"/>
    <property type="match status" value="1"/>
</dbReference>
<dbReference type="Proteomes" id="UP000264141">
    <property type="component" value="Unassembled WGS sequence"/>
</dbReference>
<gene>
    <name evidence="3" type="ORF">DEQ80_02630</name>
</gene>
<feature type="domain" description="Putative collagen-binding" evidence="1">
    <location>
        <begin position="337"/>
        <end position="427"/>
    </location>
</feature>
<protein>
    <submittedName>
        <fullName evidence="3">DUF4038 domain-containing protein</fullName>
    </submittedName>
</protein>
<dbReference type="InterPro" id="IPR024749">
    <property type="entry name" value="Collagen-bd_put"/>
</dbReference>